<sequence length="61" mass="6466">MPLLDSGAGGTGELLDMRKVRETLAWDEGLSILMAGGLNPDNVREALEQLGDVRSRVAGVD</sequence>
<gene>
    <name evidence="8" type="primary">TRP3_4</name>
    <name evidence="8" type="ORF">LTR16_010509</name>
</gene>
<keyword evidence="4" id="KW-0822">Tryptophan biosynthesis</keyword>
<comment type="caution">
    <text evidence="8">The sequence shown here is derived from an EMBL/GenBank/DDBJ whole genome shotgun (WGS) entry which is preliminary data.</text>
</comment>
<dbReference type="InterPro" id="IPR011060">
    <property type="entry name" value="RibuloseP-bd_barrel"/>
</dbReference>
<evidence type="ECO:0000256" key="1">
    <source>
        <dbReference type="ARBA" id="ARBA00004664"/>
    </source>
</evidence>
<evidence type="ECO:0000256" key="6">
    <source>
        <dbReference type="ARBA" id="ARBA00023235"/>
    </source>
</evidence>
<keyword evidence="5" id="KW-0057">Aromatic amino acid biosynthesis</keyword>
<name>A0ABR0LIX1_9PEZI</name>
<feature type="non-terminal residue" evidence="8">
    <location>
        <position position="61"/>
    </location>
</feature>
<dbReference type="Pfam" id="PF00697">
    <property type="entry name" value="PRAI"/>
    <property type="match status" value="1"/>
</dbReference>
<feature type="domain" description="N-(5'phosphoribosyl) anthranilate isomerase (PRAI)" evidence="7">
    <location>
        <begin position="1"/>
        <end position="61"/>
    </location>
</feature>
<keyword evidence="3" id="KW-0028">Amino-acid biosynthesis</keyword>
<dbReference type="InterPro" id="IPR001240">
    <property type="entry name" value="PRAI_dom"/>
</dbReference>
<proteinExistence type="predicted"/>
<evidence type="ECO:0000256" key="2">
    <source>
        <dbReference type="ARBA" id="ARBA00012572"/>
    </source>
</evidence>
<keyword evidence="6" id="KW-0413">Isomerase</keyword>
<accession>A0ABR0LIX1</accession>
<evidence type="ECO:0000313" key="9">
    <source>
        <dbReference type="Proteomes" id="UP001357485"/>
    </source>
</evidence>
<reference evidence="8 9" key="1">
    <citation type="submission" date="2023-08" db="EMBL/GenBank/DDBJ databases">
        <title>Black Yeasts Isolated from many extreme environments.</title>
        <authorList>
            <person name="Coleine C."/>
            <person name="Stajich J.E."/>
            <person name="Selbmann L."/>
        </authorList>
    </citation>
    <scope>NUCLEOTIDE SEQUENCE [LARGE SCALE GENOMIC DNA]</scope>
    <source>
        <strain evidence="8 9">CCFEE 536</strain>
    </source>
</reference>
<evidence type="ECO:0000259" key="7">
    <source>
        <dbReference type="Pfam" id="PF00697"/>
    </source>
</evidence>
<dbReference type="InterPro" id="IPR013785">
    <property type="entry name" value="Aldolase_TIM"/>
</dbReference>
<evidence type="ECO:0000313" key="8">
    <source>
        <dbReference type="EMBL" id="KAK5180510.1"/>
    </source>
</evidence>
<dbReference type="EMBL" id="JAVRRA010019415">
    <property type="protein sequence ID" value="KAK5180510.1"/>
    <property type="molecule type" value="Genomic_DNA"/>
</dbReference>
<dbReference type="EC" id="5.3.1.24" evidence="2"/>
<evidence type="ECO:0000256" key="5">
    <source>
        <dbReference type="ARBA" id="ARBA00023141"/>
    </source>
</evidence>
<organism evidence="8 9">
    <name type="scientific">Cryomyces antarcticus</name>
    <dbReference type="NCBI Taxonomy" id="329879"/>
    <lineage>
        <taxon>Eukaryota</taxon>
        <taxon>Fungi</taxon>
        <taxon>Dikarya</taxon>
        <taxon>Ascomycota</taxon>
        <taxon>Pezizomycotina</taxon>
        <taxon>Dothideomycetes</taxon>
        <taxon>Dothideomycetes incertae sedis</taxon>
        <taxon>Cryomyces</taxon>
    </lineage>
</organism>
<comment type="pathway">
    <text evidence="1">Amino-acid biosynthesis; L-tryptophan biosynthesis; L-tryptophan from chorismate: step 3/5.</text>
</comment>
<evidence type="ECO:0000256" key="3">
    <source>
        <dbReference type="ARBA" id="ARBA00022605"/>
    </source>
</evidence>
<dbReference type="SUPFAM" id="SSF51366">
    <property type="entry name" value="Ribulose-phoshate binding barrel"/>
    <property type="match status" value="1"/>
</dbReference>
<evidence type="ECO:0000256" key="4">
    <source>
        <dbReference type="ARBA" id="ARBA00022822"/>
    </source>
</evidence>
<protein>
    <recommendedName>
        <fullName evidence="2">phosphoribosylanthranilate isomerase</fullName>
        <ecNumber evidence="2">5.3.1.24</ecNumber>
    </recommendedName>
</protein>
<dbReference type="Gene3D" id="3.20.20.70">
    <property type="entry name" value="Aldolase class I"/>
    <property type="match status" value="1"/>
</dbReference>
<dbReference type="Proteomes" id="UP001357485">
    <property type="component" value="Unassembled WGS sequence"/>
</dbReference>
<keyword evidence="9" id="KW-1185">Reference proteome</keyword>